<dbReference type="GeneID" id="93758636"/>
<feature type="domain" description="4Fe-4S Wbl-type" evidence="13">
    <location>
        <begin position="22"/>
        <end position="86"/>
    </location>
</feature>
<evidence type="ECO:0000313" key="20">
    <source>
        <dbReference type="Proteomes" id="UP000250192"/>
    </source>
</evidence>
<dbReference type="GO" id="GO:0051539">
    <property type="term" value="F:4 iron, 4 sulfur cluster binding"/>
    <property type="evidence" value="ECO:0007669"/>
    <property type="project" value="UniProtKB-UniRule"/>
</dbReference>
<evidence type="ECO:0000313" key="17">
    <source>
        <dbReference type="EMBL" id="SPT55505.1"/>
    </source>
</evidence>
<dbReference type="Proteomes" id="UP000250192">
    <property type="component" value="Unassembled WGS sequence"/>
</dbReference>
<dbReference type="GO" id="GO:0005737">
    <property type="term" value="C:cytoplasm"/>
    <property type="evidence" value="ECO:0007669"/>
    <property type="project" value="UniProtKB-SubCell"/>
</dbReference>
<dbReference type="GO" id="GO:0047134">
    <property type="term" value="F:protein-disulfide reductase [NAD(P)H] activity"/>
    <property type="evidence" value="ECO:0007669"/>
    <property type="project" value="TreeGrafter"/>
</dbReference>
<dbReference type="PANTHER" id="PTHR38839:SF5">
    <property type="entry name" value="TRANSCRIPTIONAL REGULATOR WHID"/>
    <property type="match status" value="1"/>
</dbReference>
<keyword evidence="7 12" id="KW-0411">Iron-sulfur</keyword>
<dbReference type="AlphaFoldDB" id="A0A0V8RXX0"/>
<dbReference type="PROSITE" id="PS51674">
    <property type="entry name" value="4FE4S_WBL"/>
    <property type="match status" value="1"/>
</dbReference>
<dbReference type="InterPro" id="IPR034768">
    <property type="entry name" value="4FE4S_WBL"/>
</dbReference>
<dbReference type="HAMAP" id="MF_01479">
    <property type="entry name" value="WhiB"/>
    <property type="match status" value="1"/>
</dbReference>
<feature type="binding site" evidence="12">
    <location>
        <position position="53"/>
    </location>
    <ligand>
        <name>[4Fe-4S] cluster</name>
        <dbReference type="ChEBI" id="CHEBI:49883"/>
    </ligand>
</feature>
<comment type="PTM">
    <text evidence="12">The Fe-S cluster can be nitrosylated by nitric oxide (NO).</text>
</comment>
<evidence type="ECO:0000256" key="1">
    <source>
        <dbReference type="ARBA" id="ARBA00004496"/>
    </source>
</evidence>
<sequence>MTDVSRLPGPMIDAWEWQYEAACRDLDTELFFHPEGERGSTRRRRAANAKAICATCPVIEQCRSYALAAQEPYGIWGGMTEEERREEIRSSGRGRRVS</sequence>
<dbReference type="EMBL" id="LLVT01000001">
    <property type="protein sequence ID" value="KSW12924.1"/>
    <property type="molecule type" value="Genomic_DNA"/>
</dbReference>
<keyword evidence="8 12" id="KW-0805">Transcription regulation</keyword>
<protein>
    <recommendedName>
        <fullName evidence="12">Transcriptional regulator WhiB</fullName>
    </recommendedName>
</protein>
<keyword evidence="6 12" id="KW-0408">Iron</keyword>
<dbReference type="EMBL" id="PKKM01000003">
    <property type="protein sequence ID" value="PKY64979.1"/>
    <property type="molecule type" value="Genomic_DNA"/>
</dbReference>
<dbReference type="GO" id="GO:0035731">
    <property type="term" value="F:dinitrosyl-iron complex binding"/>
    <property type="evidence" value="ECO:0007669"/>
    <property type="project" value="UniProtKB-UniRule"/>
</dbReference>
<evidence type="ECO:0000256" key="11">
    <source>
        <dbReference type="ARBA" id="ARBA00023163"/>
    </source>
</evidence>
<dbReference type="Proteomes" id="UP000054686">
    <property type="component" value="Unassembled WGS sequence"/>
</dbReference>
<feature type="binding site" evidence="12">
    <location>
        <position position="23"/>
    </location>
    <ligand>
        <name>[4Fe-4S] cluster</name>
        <dbReference type="ChEBI" id="CHEBI:49883"/>
    </ligand>
</feature>
<evidence type="ECO:0000256" key="5">
    <source>
        <dbReference type="ARBA" id="ARBA00022723"/>
    </source>
</evidence>
<accession>A0A0V8RXX0</accession>
<keyword evidence="3 12" id="KW-0004">4Fe-4S</keyword>
<evidence type="ECO:0000259" key="13">
    <source>
        <dbReference type="PROSITE" id="PS51674"/>
    </source>
</evidence>
<evidence type="ECO:0000313" key="15">
    <source>
        <dbReference type="EMBL" id="PKY64979.1"/>
    </source>
</evidence>
<comment type="subcellular location">
    <subcellularLocation>
        <location evidence="1 12">Cytoplasm</location>
    </subcellularLocation>
</comment>
<feature type="binding site" evidence="12">
    <location>
        <position position="62"/>
    </location>
    <ligand>
        <name>[4Fe-4S] cluster</name>
        <dbReference type="ChEBI" id="CHEBI:49883"/>
    </ligand>
</feature>
<dbReference type="Pfam" id="PF02467">
    <property type="entry name" value="Whib"/>
    <property type="match status" value="1"/>
</dbReference>
<evidence type="ECO:0000256" key="10">
    <source>
        <dbReference type="ARBA" id="ARBA00023157"/>
    </source>
</evidence>
<feature type="binding site" evidence="12">
    <location>
        <position position="56"/>
    </location>
    <ligand>
        <name>[4Fe-4S] cluster</name>
        <dbReference type="ChEBI" id="CHEBI:49883"/>
    </ligand>
</feature>
<keyword evidence="11 12" id="KW-0804">Transcription</keyword>
<reference evidence="14 18" key="1">
    <citation type="submission" date="2015-10" db="EMBL/GenBank/DDBJ databases">
        <title>Draft Genome of Actinomyces odontolyticus subsp. actinosynbacter strain XH001.</title>
        <authorList>
            <person name="Mclean J.S."/>
            <person name="He X."/>
        </authorList>
    </citation>
    <scope>NUCLEOTIDE SEQUENCE [LARGE SCALE GENOMIC DNA]</scope>
    <source>
        <strain evidence="14 18">XH001</strain>
    </source>
</reference>
<evidence type="ECO:0000256" key="6">
    <source>
        <dbReference type="ARBA" id="ARBA00023004"/>
    </source>
</evidence>
<evidence type="ECO:0000256" key="12">
    <source>
        <dbReference type="HAMAP-Rule" id="MF_01479"/>
    </source>
</evidence>
<dbReference type="STRING" id="1660.APY09_00730"/>
<comment type="cofactor">
    <cofactor evidence="12">
        <name>[4Fe-4S] cluster</name>
        <dbReference type="ChEBI" id="CHEBI:49883"/>
    </cofactor>
    <text evidence="12">Binds 1 [4Fe-4S] cluster per subunit. Following nitrosylation of the [4Fe-4S] cluster binds 1 [4Fe-8(NO)] cluster per subunit.</text>
</comment>
<evidence type="ECO:0000256" key="9">
    <source>
        <dbReference type="ARBA" id="ARBA00023125"/>
    </source>
</evidence>
<evidence type="ECO:0000313" key="14">
    <source>
        <dbReference type="EMBL" id="KSW12924.1"/>
    </source>
</evidence>
<evidence type="ECO:0000313" key="21">
    <source>
        <dbReference type="Proteomes" id="UP000424490"/>
    </source>
</evidence>
<evidence type="ECO:0000313" key="16">
    <source>
        <dbReference type="EMBL" id="QGS10527.1"/>
    </source>
</evidence>
<keyword evidence="5 12" id="KW-0479">Metal-binding</keyword>
<gene>
    <name evidence="12" type="primary">whiB</name>
    <name evidence="14" type="ORF">APY09_00730</name>
    <name evidence="15" type="ORF">CYJ22_02390</name>
    <name evidence="16" type="ORF">FOC40_03315</name>
    <name evidence="17" type="ORF">NCTC9935_01011</name>
</gene>
<organism evidence="14 18">
    <name type="scientific">Schaalia odontolytica</name>
    <dbReference type="NCBI Taxonomy" id="1660"/>
    <lineage>
        <taxon>Bacteria</taxon>
        <taxon>Bacillati</taxon>
        <taxon>Actinomycetota</taxon>
        <taxon>Actinomycetes</taxon>
        <taxon>Actinomycetales</taxon>
        <taxon>Actinomycetaceae</taxon>
        <taxon>Schaalia</taxon>
    </lineage>
</organism>
<keyword evidence="20" id="KW-1185">Reference proteome</keyword>
<evidence type="ECO:0000313" key="19">
    <source>
        <dbReference type="Proteomes" id="UP000234198"/>
    </source>
</evidence>
<comment type="PTM">
    <text evidence="12">Upon Fe-S cluster removal intramolecular disulfide bonds are formed.</text>
</comment>
<evidence type="ECO:0000256" key="3">
    <source>
        <dbReference type="ARBA" id="ARBA00022485"/>
    </source>
</evidence>
<comment type="similarity">
    <text evidence="2 12">Belongs to the WhiB family.</text>
</comment>
<dbReference type="Proteomes" id="UP000424490">
    <property type="component" value="Chromosome"/>
</dbReference>
<comment type="function">
    <text evidence="12">Acts as a transcriptional regulator. Probably redox-responsive. The apo- but not holo-form probably binds DNA.</text>
</comment>
<reference evidence="17 20" key="3">
    <citation type="submission" date="2018-06" db="EMBL/GenBank/DDBJ databases">
        <authorList>
            <consortium name="Pathogen Informatics"/>
            <person name="Doyle S."/>
        </authorList>
    </citation>
    <scope>NUCLEOTIDE SEQUENCE [LARGE SCALE GENOMIC DNA]</scope>
    <source>
        <strain evidence="17 20">NCTC9935</strain>
    </source>
</reference>
<evidence type="ECO:0000256" key="7">
    <source>
        <dbReference type="ARBA" id="ARBA00023014"/>
    </source>
</evidence>
<evidence type="ECO:0000256" key="2">
    <source>
        <dbReference type="ARBA" id="ARBA00006597"/>
    </source>
</evidence>
<dbReference type="Proteomes" id="UP000234198">
    <property type="component" value="Unassembled WGS sequence"/>
</dbReference>
<dbReference type="PANTHER" id="PTHR38839">
    <property type="entry name" value="TRANSCRIPTIONAL REGULATOR WHID-RELATED"/>
    <property type="match status" value="1"/>
</dbReference>
<dbReference type="GO" id="GO:0046872">
    <property type="term" value="F:metal ion binding"/>
    <property type="evidence" value="ECO:0007669"/>
    <property type="project" value="UniProtKB-KW"/>
</dbReference>
<evidence type="ECO:0000256" key="8">
    <source>
        <dbReference type="ARBA" id="ARBA00023015"/>
    </source>
</evidence>
<keyword evidence="9 12" id="KW-0238">DNA-binding</keyword>
<reference evidence="16 21" key="4">
    <citation type="submission" date="2019-11" db="EMBL/GenBank/DDBJ databases">
        <title>FDA dAtabase for Regulatory Grade micrObial Sequences (FDA-ARGOS): Supporting development and validation of Infectious Disease Dx tests.</title>
        <authorList>
            <person name="Stonesifer R."/>
            <person name="Tallon L."/>
            <person name="Sadzewicz L."/>
            <person name="Vavikolanu K."/>
            <person name="Mehta A."/>
            <person name="Aluvathingal J."/>
            <person name="Nadendla S."/>
            <person name="Myers T."/>
            <person name="Yan Y."/>
            <person name="Sichtig H."/>
        </authorList>
    </citation>
    <scope>NUCLEOTIDE SEQUENCE [LARGE SCALE GENOMIC DNA]</scope>
    <source>
        <strain evidence="16 21">FDAARGOS_732</strain>
    </source>
</reference>
<dbReference type="RefSeq" id="WP_003790481.1">
    <property type="nucleotide sequence ID" value="NZ_CAUQLB010000009.1"/>
</dbReference>
<proteinExistence type="inferred from homology"/>
<keyword evidence="4 12" id="KW-0963">Cytoplasm</keyword>
<name>A0A0V8RXX0_9ACTO</name>
<dbReference type="EMBL" id="UAPR01000003">
    <property type="protein sequence ID" value="SPT55505.1"/>
    <property type="molecule type" value="Genomic_DNA"/>
</dbReference>
<dbReference type="GO" id="GO:0045454">
    <property type="term" value="P:cell redox homeostasis"/>
    <property type="evidence" value="ECO:0007669"/>
    <property type="project" value="TreeGrafter"/>
</dbReference>
<dbReference type="EMBL" id="CP046315">
    <property type="protein sequence ID" value="QGS10527.1"/>
    <property type="molecule type" value="Genomic_DNA"/>
</dbReference>
<dbReference type="OrthoDB" id="4954884at2"/>
<dbReference type="GO" id="GO:0003677">
    <property type="term" value="F:DNA binding"/>
    <property type="evidence" value="ECO:0007669"/>
    <property type="project" value="UniProtKB-UniRule"/>
</dbReference>
<dbReference type="GO" id="GO:0045892">
    <property type="term" value="P:negative regulation of DNA-templated transcription"/>
    <property type="evidence" value="ECO:0007669"/>
    <property type="project" value="TreeGrafter"/>
</dbReference>
<keyword evidence="10 12" id="KW-1015">Disulfide bond</keyword>
<dbReference type="InterPro" id="IPR003482">
    <property type="entry name" value="Whib"/>
</dbReference>
<reference evidence="15 19" key="2">
    <citation type="submission" date="2017-12" db="EMBL/GenBank/DDBJ databases">
        <title>Phylogenetic diversity of female urinary microbiome.</title>
        <authorList>
            <person name="Thomas-White K."/>
            <person name="Wolfe A.J."/>
        </authorList>
    </citation>
    <scope>NUCLEOTIDE SEQUENCE [LARGE SCALE GENOMIC DNA]</scope>
    <source>
        <strain evidence="15 19">UMB0018</strain>
    </source>
</reference>
<evidence type="ECO:0000313" key="18">
    <source>
        <dbReference type="Proteomes" id="UP000054686"/>
    </source>
</evidence>
<evidence type="ECO:0000256" key="4">
    <source>
        <dbReference type="ARBA" id="ARBA00022490"/>
    </source>
</evidence>